<dbReference type="InterPro" id="IPR014292">
    <property type="entry name" value="Acyl_transf_WS/DGAT"/>
</dbReference>
<dbReference type="InterPro" id="IPR045034">
    <property type="entry name" value="O-acyltransferase_WSD1-like"/>
</dbReference>
<feature type="domain" description="O-acyltransferase WSD1 C-terminal" evidence="13">
    <location>
        <begin position="307"/>
        <end position="451"/>
    </location>
</feature>
<dbReference type="SUPFAM" id="SSF52777">
    <property type="entry name" value="CoA-dependent acyltransferases"/>
    <property type="match status" value="1"/>
</dbReference>
<reference evidence="14 15" key="1">
    <citation type="submission" date="2016-10" db="EMBL/GenBank/DDBJ databases">
        <authorList>
            <person name="de Groot N.N."/>
        </authorList>
    </citation>
    <scope>NUCLEOTIDE SEQUENCE [LARGE SCALE GENOMIC DNA]</scope>
    <source>
        <strain evidence="14 15">CPCC 202699</strain>
    </source>
</reference>
<keyword evidence="6 11" id="KW-0808">Transferase</keyword>
<dbReference type="NCBIfam" id="TIGR02946">
    <property type="entry name" value="acyl_WS_DGAT"/>
    <property type="match status" value="1"/>
</dbReference>
<sequence length="461" mass="50255">MDAGFYFVEDENVPMHVGSVLVFEGPAPSYGDVIRRLMSKLDGVPRYRQRVKSLPLHVGRPVWVDDDHFQILYHVRHTAVPSPGNDDQLRNLAGRVFAQRLDFSKPLWEMWLVEGLEGGRWALISKVHHCMIDGVAGTDLMQMLLDFRADATEIGEVAEWKPEPAPSTLDLVGSGLKDAVATPVKHLSAIPGLARRLRSSSELLDVGRALAGSLPGTVKRLTTRAATSLNGPIGPHRRWVWAKADLAEIKQIRKVTGGTVNDVILTAISGGFHDLLAKRGELTDGMVVRTMVPVSMRSKDEHNKLNNRVSAVLVNLPVSEPDPLKRLAAVRAQMDDLKSSRQAAGADVITGLGDFAAPTLLALGSRTAMRFPQQLLQTVTTNVPGPRVPLYFLGRPMTEMYPYVPIASTLRISIGIFSYLDQITFGVNADFDGVPDVQLLADGIRGGFDSLLAEVSQPASS</sequence>
<gene>
    <name evidence="14" type="ORF">SAMN05421504_10888</name>
</gene>
<dbReference type="Gene3D" id="3.30.559.10">
    <property type="entry name" value="Chloramphenicol acetyltransferase-like domain"/>
    <property type="match status" value="1"/>
</dbReference>
<comment type="catalytic activity">
    <reaction evidence="10 11">
        <text>an acyl-CoA + a 1,2-diacyl-sn-glycerol = a triacyl-sn-glycerol + CoA</text>
        <dbReference type="Rhea" id="RHEA:10868"/>
        <dbReference type="ChEBI" id="CHEBI:17815"/>
        <dbReference type="ChEBI" id="CHEBI:57287"/>
        <dbReference type="ChEBI" id="CHEBI:58342"/>
        <dbReference type="ChEBI" id="CHEBI:64615"/>
        <dbReference type="EC" id="2.3.1.20"/>
    </reaction>
</comment>
<dbReference type="GO" id="GO:0019432">
    <property type="term" value="P:triglyceride biosynthetic process"/>
    <property type="evidence" value="ECO:0007669"/>
    <property type="project" value="UniProtKB-UniPathway"/>
</dbReference>
<evidence type="ECO:0000256" key="6">
    <source>
        <dbReference type="ARBA" id="ARBA00022679"/>
    </source>
</evidence>
<keyword evidence="8 11" id="KW-0443">Lipid metabolism</keyword>
<keyword evidence="9 11" id="KW-0012">Acyltransferase</keyword>
<feature type="domain" description="O-acyltransferase WSD1-like N-terminal" evidence="12">
    <location>
        <begin position="1"/>
        <end position="264"/>
    </location>
</feature>
<dbReference type="InterPro" id="IPR004255">
    <property type="entry name" value="O-acyltransferase_WSD1_N"/>
</dbReference>
<dbReference type="GO" id="GO:0005886">
    <property type="term" value="C:plasma membrane"/>
    <property type="evidence" value="ECO:0007669"/>
    <property type="project" value="TreeGrafter"/>
</dbReference>
<protein>
    <recommendedName>
        <fullName evidence="4 11">Diacylglycerol O-acyltransferase</fullName>
        <ecNumber evidence="4 11">2.3.1.20</ecNumber>
    </recommendedName>
</protein>
<dbReference type="STRING" id="589385.SAMN05421504_10888"/>
<evidence type="ECO:0000256" key="5">
    <source>
        <dbReference type="ARBA" id="ARBA00022516"/>
    </source>
</evidence>
<comment type="pathway">
    <text evidence="1 11">Glycerolipid metabolism; triacylglycerol biosynthesis.</text>
</comment>
<evidence type="ECO:0000256" key="10">
    <source>
        <dbReference type="ARBA" id="ARBA00048109"/>
    </source>
</evidence>
<evidence type="ECO:0000256" key="3">
    <source>
        <dbReference type="ARBA" id="ARBA00009587"/>
    </source>
</evidence>
<evidence type="ECO:0000256" key="2">
    <source>
        <dbReference type="ARBA" id="ARBA00005189"/>
    </source>
</evidence>
<dbReference type="GO" id="GO:0071731">
    <property type="term" value="P:response to nitric oxide"/>
    <property type="evidence" value="ECO:0007669"/>
    <property type="project" value="TreeGrafter"/>
</dbReference>
<evidence type="ECO:0000313" key="15">
    <source>
        <dbReference type="Proteomes" id="UP000199515"/>
    </source>
</evidence>
<dbReference type="PANTHER" id="PTHR31650:SF1">
    <property type="entry name" value="WAX ESTER SYNTHASE_DIACYLGLYCEROL ACYLTRANSFERASE 4-RELATED"/>
    <property type="match status" value="1"/>
</dbReference>
<name>A0A1H3P9J5_9PSEU</name>
<dbReference type="GO" id="GO:0051701">
    <property type="term" value="P:biological process involved in interaction with host"/>
    <property type="evidence" value="ECO:0007669"/>
    <property type="project" value="TreeGrafter"/>
</dbReference>
<evidence type="ECO:0000313" key="14">
    <source>
        <dbReference type="EMBL" id="SDY97710.1"/>
    </source>
</evidence>
<dbReference type="GO" id="GO:0001666">
    <property type="term" value="P:response to hypoxia"/>
    <property type="evidence" value="ECO:0007669"/>
    <property type="project" value="TreeGrafter"/>
</dbReference>
<dbReference type="EMBL" id="FNON01000008">
    <property type="protein sequence ID" value="SDY97710.1"/>
    <property type="molecule type" value="Genomic_DNA"/>
</dbReference>
<dbReference type="AlphaFoldDB" id="A0A1H3P9J5"/>
<dbReference type="EC" id="2.3.1.20" evidence="4 11"/>
<comment type="pathway">
    <text evidence="2">Lipid metabolism.</text>
</comment>
<dbReference type="GO" id="GO:0004144">
    <property type="term" value="F:diacylglycerol O-acyltransferase activity"/>
    <property type="evidence" value="ECO:0007669"/>
    <property type="project" value="UniProtKB-EC"/>
</dbReference>
<accession>A0A1H3P9J5</accession>
<evidence type="ECO:0000256" key="11">
    <source>
        <dbReference type="RuleBase" id="RU361241"/>
    </source>
</evidence>
<evidence type="ECO:0000256" key="8">
    <source>
        <dbReference type="ARBA" id="ARBA00023098"/>
    </source>
</evidence>
<keyword evidence="5 11" id="KW-0444">Lipid biosynthesis</keyword>
<organism evidence="14 15">
    <name type="scientific">Amycolatopsis xylanica</name>
    <dbReference type="NCBI Taxonomy" id="589385"/>
    <lineage>
        <taxon>Bacteria</taxon>
        <taxon>Bacillati</taxon>
        <taxon>Actinomycetota</taxon>
        <taxon>Actinomycetes</taxon>
        <taxon>Pseudonocardiales</taxon>
        <taxon>Pseudonocardiaceae</taxon>
        <taxon>Amycolatopsis</taxon>
    </lineage>
</organism>
<proteinExistence type="inferred from homology"/>
<dbReference type="PANTHER" id="PTHR31650">
    <property type="entry name" value="O-ACYLTRANSFERASE (WSD1-LIKE) FAMILY PROTEIN"/>
    <property type="match status" value="1"/>
</dbReference>
<dbReference type="GO" id="GO:0006071">
    <property type="term" value="P:glycerol metabolic process"/>
    <property type="evidence" value="ECO:0007669"/>
    <property type="project" value="UniProtKB-KW"/>
</dbReference>
<evidence type="ECO:0000256" key="7">
    <source>
        <dbReference type="ARBA" id="ARBA00022798"/>
    </source>
</evidence>
<keyword evidence="7 11" id="KW-0319">Glycerol metabolism</keyword>
<evidence type="ECO:0000256" key="9">
    <source>
        <dbReference type="ARBA" id="ARBA00023315"/>
    </source>
</evidence>
<dbReference type="InterPro" id="IPR023213">
    <property type="entry name" value="CAT-like_dom_sf"/>
</dbReference>
<dbReference type="UniPathway" id="UPA00282"/>
<evidence type="ECO:0000259" key="13">
    <source>
        <dbReference type="Pfam" id="PF06974"/>
    </source>
</evidence>
<dbReference type="Pfam" id="PF03007">
    <property type="entry name" value="WS_DGAT_cat"/>
    <property type="match status" value="1"/>
</dbReference>
<dbReference type="InterPro" id="IPR009721">
    <property type="entry name" value="O-acyltransferase_WSD1_C"/>
</dbReference>
<evidence type="ECO:0000256" key="4">
    <source>
        <dbReference type="ARBA" id="ARBA00013244"/>
    </source>
</evidence>
<dbReference type="Proteomes" id="UP000199515">
    <property type="component" value="Unassembled WGS sequence"/>
</dbReference>
<keyword evidence="15" id="KW-1185">Reference proteome</keyword>
<comment type="similarity">
    <text evidence="3 11">Belongs to the long-chain O-acyltransferase family.</text>
</comment>
<dbReference type="Pfam" id="PF06974">
    <property type="entry name" value="WS_DGAT_C"/>
    <property type="match status" value="1"/>
</dbReference>
<evidence type="ECO:0000259" key="12">
    <source>
        <dbReference type="Pfam" id="PF03007"/>
    </source>
</evidence>
<evidence type="ECO:0000256" key="1">
    <source>
        <dbReference type="ARBA" id="ARBA00004771"/>
    </source>
</evidence>